<dbReference type="InterPro" id="IPR028366">
    <property type="entry name" value="PhoU"/>
</dbReference>
<dbReference type="InterPro" id="IPR038078">
    <property type="entry name" value="PhoU-like_sf"/>
</dbReference>
<dbReference type="Proteomes" id="UP000216446">
    <property type="component" value="Unassembled WGS sequence"/>
</dbReference>
<gene>
    <name evidence="3" type="ORF">BSZ36_00865</name>
</gene>
<dbReference type="Gene3D" id="1.20.58.220">
    <property type="entry name" value="Phosphate transport system protein phou homolog 2, domain 2"/>
    <property type="match status" value="1"/>
</dbReference>
<dbReference type="InterPro" id="IPR026022">
    <property type="entry name" value="PhoU_dom"/>
</dbReference>
<dbReference type="SUPFAM" id="SSF109755">
    <property type="entry name" value="PhoU-like"/>
    <property type="match status" value="1"/>
</dbReference>
<dbReference type="PANTHER" id="PTHR42930:SF3">
    <property type="entry name" value="PHOSPHATE-SPECIFIC TRANSPORT SYSTEM ACCESSORY PROTEIN PHOU"/>
    <property type="match status" value="1"/>
</dbReference>
<sequence length="218" mass="23099">MWLIDAFRSTPSPLVQQGTATIGEMLSTSAEMFDASTACLLDNEPLTQDLSAMDDIVNDGEKTVRRTVLEHLAVAPQDDLSWSLLLLSAIQDAERSGDLSKSLAKAAALADTPRQGPHVQTLRGIRDDVRAMFDATKRSFANGDASGAHAVLNTNRDLKARVATLLEDISKDTSLTPNAATVLALSARMIGRMGSHLANIASAVALPFDMVRGGGKAA</sequence>
<dbReference type="GO" id="GO:0030643">
    <property type="term" value="P:intracellular phosphate ion homeostasis"/>
    <property type="evidence" value="ECO:0007669"/>
    <property type="project" value="InterPro"/>
</dbReference>
<dbReference type="InParanoid" id="A0A259TVT3"/>
<evidence type="ECO:0000313" key="4">
    <source>
        <dbReference type="Proteomes" id="UP000216446"/>
    </source>
</evidence>
<comment type="caution">
    <text evidence="3">The sequence shown here is derived from an EMBL/GenBank/DDBJ whole genome shotgun (WGS) entry which is preliminary data.</text>
</comment>
<name>A0A259TVT3_9BACT</name>
<organism evidence="3 4">
    <name type="scientific">Rubricoccus marinus</name>
    <dbReference type="NCBI Taxonomy" id="716817"/>
    <lineage>
        <taxon>Bacteria</taxon>
        <taxon>Pseudomonadati</taxon>
        <taxon>Rhodothermota</taxon>
        <taxon>Rhodothermia</taxon>
        <taxon>Rhodothermales</taxon>
        <taxon>Rubricoccaceae</taxon>
        <taxon>Rubricoccus</taxon>
    </lineage>
</organism>
<keyword evidence="4" id="KW-1185">Reference proteome</keyword>
<dbReference type="RefSeq" id="WP_094545278.1">
    <property type="nucleotide sequence ID" value="NZ_MQWB01000001.1"/>
</dbReference>
<feature type="domain" description="PhoU" evidence="2">
    <location>
        <begin position="23"/>
        <end position="106"/>
    </location>
</feature>
<feature type="domain" description="PhoU" evidence="2">
    <location>
        <begin position="127"/>
        <end position="203"/>
    </location>
</feature>
<evidence type="ECO:0000313" key="3">
    <source>
        <dbReference type="EMBL" id="OZC01658.1"/>
    </source>
</evidence>
<dbReference type="AlphaFoldDB" id="A0A259TVT3"/>
<protein>
    <recommendedName>
        <fullName evidence="2">PhoU domain-containing protein</fullName>
    </recommendedName>
</protein>
<dbReference type="EMBL" id="MQWB01000001">
    <property type="protein sequence ID" value="OZC01658.1"/>
    <property type="molecule type" value="Genomic_DNA"/>
</dbReference>
<evidence type="ECO:0000259" key="2">
    <source>
        <dbReference type="Pfam" id="PF01895"/>
    </source>
</evidence>
<evidence type="ECO:0000256" key="1">
    <source>
        <dbReference type="ARBA" id="ARBA00008107"/>
    </source>
</evidence>
<dbReference type="Pfam" id="PF01895">
    <property type="entry name" value="PhoU"/>
    <property type="match status" value="2"/>
</dbReference>
<dbReference type="GO" id="GO:0045936">
    <property type="term" value="P:negative regulation of phosphate metabolic process"/>
    <property type="evidence" value="ECO:0007669"/>
    <property type="project" value="InterPro"/>
</dbReference>
<proteinExistence type="inferred from homology"/>
<dbReference type="PANTHER" id="PTHR42930">
    <property type="entry name" value="PHOSPHATE-SPECIFIC TRANSPORT SYSTEM ACCESSORY PROTEIN PHOU"/>
    <property type="match status" value="1"/>
</dbReference>
<accession>A0A259TVT3</accession>
<reference evidence="3 4" key="1">
    <citation type="submission" date="2016-11" db="EMBL/GenBank/DDBJ databases">
        <title>Study of marine rhodopsin-containing bacteria.</title>
        <authorList>
            <person name="Yoshizawa S."/>
            <person name="Kumagai Y."/>
            <person name="Kogure K."/>
        </authorList>
    </citation>
    <scope>NUCLEOTIDE SEQUENCE [LARGE SCALE GENOMIC DNA]</scope>
    <source>
        <strain evidence="3 4">SG-29</strain>
    </source>
</reference>
<comment type="similarity">
    <text evidence="1">Belongs to the PhoU family.</text>
</comment>